<dbReference type="GO" id="GO:0016020">
    <property type="term" value="C:membrane"/>
    <property type="evidence" value="ECO:0007669"/>
    <property type="project" value="UniProtKB-SubCell"/>
</dbReference>
<dbReference type="Pfam" id="PF13564">
    <property type="entry name" value="DoxX_2"/>
    <property type="match status" value="1"/>
</dbReference>
<keyword evidence="2 5" id="KW-0812">Transmembrane</keyword>
<keyword evidence="3 5" id="KW-1133">Transmembrane helix</keyword>
<dbReference type="AlphaFoldDB" id="A0A975L9Y1"/>
<comment type="subcellular location">
    <subcellularLocation>
        <location evidence="1">Membrane</location>
        <topology evidence="1">Multi-pass membrane protein</topology>
    </subcellularLocation>
</comment>
<evidence type="ECO:0000256" key="4">
    <source>
        <dbReference type="ARBA" id="ARBA00023136"/>
    </source>
</evidence>
<feature type="transmembrane region" description="Helical" evidence="5">
    <location>
        <begin position="59"/>
        <end position="80"/>
    </location>
</feature>
<evidence type="ECO:0000313" key="6">
    <source>
        <dbReference type="EMBL" id="QVJ01442.1"/>
    </source>
</evidence>
<accession>A0A975L9Y1</accession>
<name>A0A975L9Y1_9ACTN</name>
<gene>
    <name evidence="6" type="ORF">KGD82_26020</name>
</gene>
<evidence type="ECO:0000256" key="1">
    <source>
        <dbReference type="ARBA" id="ARBA00004141"/>
    </source>
</evidence>
<dbReference type="Proteomes" id="UP000682416">
    <property type="component" value="Chromosome"/>
</dbReference>
<evidence type="ECO:0000256" key="2">
    <source>
        <dbReference type="ARBA" id="ARBA00022692"/>
    </source>
</evidence>
<sequence>MTRTDRRRGVSAPLGLNTALWVAQWTLALVFVGGGLWKLATPVARVTEVFPWVGETPPALFLVTSVLDVLGGLGVLLPALTRVLPRLTVLAAVGCAGLQVSAIAFHLLRGETDVAFNVVVLALAVLVAWGRLTRAPLEPRA</sequence>
<feature type="transmembrane region" description="Helical" evidence="5">
    <location>
        <begin position="87"/>
        <end position="108"/>
    </location>
</feature>
<dbReference type="KEGG" id="nec:KGD82_26020"/>
<evidence type="ECO:0000313" key="7">
    <source>
        <dbReference type="Proteomes" id="UP000682416"/>
    </source>
</evidence>
<keyword evidence="4 5" id="KW-0472">Membrane</keyword>
<organism evidence="6 7">
    <name type="scientific">Nocardiopsis eucommiae</name>
    <dbReference type="NCBI Taxonomy" id="2831970"/>
    <lineage>
        <taxon>Bacteria</taxon>
        <taxon>Bacillati</taxon>
        <taxon>Actinomycetota</taxon>
        <taxon>Actinomycetes</taxon>
        <taxon>Streptosporangiales</taxon>
        <taxon>Nocardiopsidaceae</taxon>
        <taxon>Nocardiopsis</taxon>
    </lineage>
</organism>
<reference evidence="6" key="1">
    <citation type="submission" date="2021-05" db="EMBL/GenBank/DDBJ databases">
        <authorList>
            <person name="Kaiqin L."/>
            <person name="Jian G."/>
        </authorList>
    </citation>
    <scope>NUCLEOTIDE SEQUENCE</scope>
    <source>
        <strain evidence="6">HDS5</strain>
    </source>
</reference>
<evidence type="ECO:0000256" key="3">
    <source>
        <dbReference type="ARBA" id="ARBA00022989"/>
    </source>
</evidence>
<feature type="transmembrane region" description="Helical" evidence="5">
    <location>
        <begin position="114"/>
        <end position="132"/>
    </location>
</feature>
<protein>
    <submittedName>
        <fullName evidence="6">DoxX family protein</fullName>
    </submittedName>
</protein>
<keyword evidence="7" id="KW-1185">Reference proteome</keyword>
<feature type="transmembrane region" description="Helical" evidence="5">
    <location>
        <begin position="20"/>
        <end position="39"/>
    </location>
</feature>
<evidence type="ECO:0000256" key="5">
    <source>
        <dbReference type="SAM" id="Phobius"/>
    </source>
</evidence>
<dbReference type="EMBL" id="CP074402">
    <property type="protein sequence ID" value="QVJ01442.1"/>
    <property type="molecule type" value="Genomic_DNA"/>
</dbReference>
<dbReference type="InterPro" id="IPR032808">
    <property type="entry name" value="DoxX"/>
</dbReference>
<proteinExistence type="predicted"/>